<dbReference type="Pfam" id="PF24860">
    <property type="entry name" value="FdhE_C"/>
    <property type="match status" value="1"/>
</dbReference>
<dbReference type="InterPro" id="IPR006452">
    <property type="entry name" value="Formate_DH_accessory"/>
</dbReference>
<name>A0A075K1K5_9GAMM</name>
<dbReference type="InterPro" id="IPR056774">
    <property type="entry name" value="FdhE_N"/>
</dbReference>
<keyword evidence="8" id="KW-1185">Reference proteome</keyword>
<comment type="subcellular location">
    <subcellularLocation>
        <location evidence="2">Cytoplasm</location>
    </subcellularLocation>
</comment>
<protein>
    <recommendedName>
        <fullName evidence="2">Protein FdhE homolog</fullName>
    </recommendedName>
</protein>
<dbReference type="OrthoDB" id="9794151at2"/>
<evidence type="ECO:0000256" key="3">
    <source>
        <dbReference type="SAM" id="MobiDB-lite"/>
    </source>
</evidence>
<feature type="domain" description="FdhE C-terminal" evidence="6">
    <location>
        <begin position="232"/>
        <end position="306"/>
    </location>
</feature>
<dbReference type="CDD" id="cd16341">
    <property type="entry name" value="FdhE"/>
    <property type="match status" value="1"/>
</dbReference>
<comment type="function">
    <text evidence="2">Necessary for formate dehydrogenase activity.</text>
</comment>
<comment type="similarity">
    <text evidence="2">Belongs to the FdhE family.</text>
</comment>
<dbReference type="InterPro" id="IPR024064">
    <property type="entry name" value="FdhE-like_sf"/>
</dbReference>
<proteinExistence type="inferred from homology"/>
<organism evidence="7 8">
    <name type="scientific">Dyella japonica A8</name>
    <dbReference type="NCBI Taxonomy" id="1217721"/>
    <lineage>
        <taxon>Bacteria</taxon>
        <taxon>Pseudomonadati</taxon>
        <taxon>Pseudomonadota</taxon>
        <taxon>Gammaproteobacteria</taxon>
        <taxon>Lysobacterales</taxon>
        <taxon>Rhodanobacteraceae</taxon>
        <taxon>Dyella</taxon>
    </lineage>
</organism>
<feature type="domain" description="FdhE central" evidence="5">
    <location>
        <begin position="191"/>
        <end position="229"/>
    </location>
</feature>
<feature type="region of interest" description="Disordered" evidence="3">
    <location>
        <begin position="1"/>
        <end position="22"/>
    </location>
</feature>
<dbReference type="Gene3D" id="3.90.1670.10">
    <property type="entry name" value="FdhE-like domain"/>
    <property type="match status" value="1"/>
</dbReference>
<dbReference type="SUPFAM" id="SSF144020">
    <property type="entry name" value="FdhE-like"/>
    <property type="match status" value="1"/>
</dbReference>
<feature type="domain" description="FdhE N-terminal" evidence="4">
    <location>
        <begin position="24"/>
        <end position="183"/>
    </location>
</feature>
<dbReference type="PATRIC" id="fig|1217721.7.peg.2079"/>
<accession>A0A075K1K5</accession>
<dbReference type="AlphaFoldDB" id="A0A075K1K5"/>
<dbReference type="Pfam" id="PF24859">
    <property type="entry name" value="FdhE_central"/>
    <property type="match status" value="1"/>
</dbReference>
<evidence type="ECO:0000256" key="2">
    <source>
        <dbReference type="HAMAP-Rule" id="MF_00611"/>
    </source>
</evidence>
<keyword evidence="1 2" id="KW-0963">Cytoplasm</keyword>
<evidence type="ECO:0000313" key="8">
    <source>
        <dbReference type="Proteomes" id="UP000027987"/>
    </source>
</evidence>
<evidence type="ECO:0000259" key="4">
    <source>
        <dbReference type="Pfam" id="PF04216"/>
    </source>
</evidence>
<dbReference type="PANTHER" id="PTHR37689:SF1">
    <property type="entry name" value="PROTEIN FDHE"/>
    <property type="match status" value="1"/>
</dbReference>
<sequence>MKQAGTPPEGKWTGPSHAGVKAPEPILLADPARRFAATAQRLERLADGHPLEAWLRFMAALADAQHTVATTLAPAATLSPAQVMQAVEARLPPLAADGHRRDASWSDGLALLLELVDDGQLPPAAQQAMEQLRSSDAASLEKLADRFLRGGLSATDAAAAVYVAAALQVYFTCSAARLDAADLRLLEERELCPCCGSPSVAGVITATGVTPGTRYLYCSLCSTAWNHTRAVCITCGGTRRLSLQAIEGDPGVVKAETCGDCHTYAKLLYQLQDTQVDPYADDLASLGLDLLVAEAGFARHAPNPLLLVGDEDSVAG</sequence>
<evidence type="ECO:0000259" key="6">
    <source>
        <dbReference type="Pfam" id="PF24860"/>
    </source>
</evidence>
<dbReference type="KEGG" id="dja:HY57_10050"/>
<dbReference type="InterPro" id="IPR056796">
    <property type="entry name" value="FdhE_C"/>
</dbReference>
<dbReference type="InterPro" id="IPR056797">
    <property type="entry name" value="FdhE_central"/>
</dbReference>
<dbReference type="GO" id="GO:0008199">
    <property type="term" value="F:ferric iron binding"/>
    <property type="evidence" value="ECO:0007669"/>
    <property type="project" value="TreeGrafter"/>
</dbReference>
<evidence type="ECO:0000259" key="5">
    <source>
        <dbReference type="Pfam" id="PF24859"/>
    </source>
</evidence>
<reference evidence="7 8" key="1">
    <citation type="submission" date="2014-07" db="EMBL/GenBank/DDBJ databases">
        <title>Complete Genome Sequence of Dyella japonica Strain A8 Isolated from Malaysian Tropical Soil.</title>
        <authorList>
            <person name="Hui R.K.H."/>
            <person name="Chen J.-W."/>
            <person name="Chan K.-G."/>
            <person name="Leung F.C.C."/>
        </authorList>
    </citation>
    <scope>NUCLEOTIDE SEQUENCE [LARGE SCALE GENOMIC DNA]</scope>
    <source>
        <strain evidence="7 8">A8</strain>
    </source>
</reference>
<dbReference type="Proteomes" id="UP000027987">
    <property type="component" value="Chromosome"/>
</dbReference>
<dbReference type="NCBIfam" id="TIGR01562">
    <property type="entry name" value="FdhE"/>
    <property type="match status" value="1"/>
</dbReference>
<dbReference type="GO" id="GO:0051604">
    <property type="term" value="P:protein maturation"/>
    <property type="evidence" value="ECO:0007669"/>
    <property type="project" value="TreeGrafter"/>
</dbReference>
<gene>
    <name evidence="2" type="primary">fdhE</name>
    <name evidence="7" type="ORF">HY57_10050</name>
</gene>
<dbReference type="STRING" id="1217721.HY57_10050"/>
<dbReference type="EMBL" id="CP008884">
    <property type="protein sequence ID" value="AIF47587.1"/>
    <property type="molecule type" value="Genomic_DNA"/>
</dbReference>
<dbReference type="Pfam" id="PF04216">
    <property type="entry name" value="FdhE_N"/>
    <property type="match status" value="1"/>
</dbReference>
<evidence type="ECO:0000256" key="1">
    <source>
        <dbReference type="ARBA" id="ARBA00022490"/>
    </source>
</evidence>
<evidence type="ECO:0000313" key="7">
    <source>
        <dbReference type="EMBL" id="AIF47587.1"/>
    </source>
</evidence>
<dbReference type="HAMAP" id="MF_00611">
    <property type="entry name" value="FdeH"/>
    <property type="match status" value="1"/>
</dbReference>
<dbReference type="PIRSF" id="PIRSF018296">
    <property type="entry name" value="Format_dh_formtn"/>
    <property type="match status" value="1"/>
</dbReference>
<dbReference type="RefSeq" id="WP_019465120.1">
    <property type="nucleotide sequence ID" value="NZ_ALOY01000148.1"/>
</dbReference>
<dbReference type="HOGENOM" id="CLU_055275_0_0_6"/>
<dbReference type="PANTHER" id="PTHR37689">
    <property type="entry name" value="PROTEIN FDHE"/>
    <property type="match status" value="1"/>
</dbReference>
<dbReference type="GO" id="GO:0005829">
    <property type="term" value="C:cytosol"/>
    <property type="evidence" value="ECO:0007669"/>
    <property type="project" value="TreeGrafter"/>
</dbReference>